<dbReference type="Proteomes" id="UP000030645">
    <property type="component" value="Unassembled WGS sequence"/>
</dbReference>
<dbReference type="EMBL" id="KE344580">
    <property type="protein sequence ID" value="EXB68697.1"/>
    <property type="molecule type" value="Genomic_DNA"/>
</dbReference>
<dbReference type="AlphaFoldDB" id="W9R4M9"/>
<protein>
    <submittedName>
        <fullName evidence="1">Uncharacterized protein</fullName>
    </submittedName>
</protein>
<reference evidence="2" key="1">
    <citation type="submission" date="2013-01" db="EMBL/GenBank/DDBJ databases">
        <title>Draft Genome Sequence of a Mulberry Tree, Morus notabilis C.K. Schneid.</title>
        <authorList>
            <person name="He N."/>
            <person name="Zhao S."/>
        </authorList>
    </citation>
    <scope>NUCLEOTIDE SEQUENCE</scope>
</reference>
<evidence type="ECO:0000313" key="1">
    <source>
        <dbReference type="EMBL" id="EXB68697.1"/>
    </source>
</evidence>
<accession>W9R4M9</accession>
<name>W9R4M9_9ROSA</name>
<proteinExistence type="predicted"/>
<evidence type="ECO:0000313" key="2">
    <source>
        <dbReference type="Proteomes" id="UP000030645"/>
    </source>
</evidence>
<keyword evidence="2" id="KW-1185">Reference proteome</keyword>
<sequence>MARFGSIPREGSSCEFLYEQRQLRSAFVSAAQQVVDGGLGFGAVTAGLQDMRPLIGTLQMVWALESWTMLTKRRKATILNLGEASILIQQ</sequence>
<organism evidence="1 2">
    <name type="scientific">Morus notabilis</name>
    <dbReference type="NCBI Taxonomy" id="981085"/>
    <lineage>
        <taxon>Eukaryota</taxon>
        <taxon>Viridiplantae</taxon>
        <taxon>Streptophyta</taxon>
        <taxon>Embryophyta</taxon>
        <taxon>Tracheophyta</taxon>
        <taxon>Spermatophyta</taxon>
        <taxon>Magnoliopsida</taxon>
        <taxon>eudicotyledons</taxon>
        <taxon>Gunneridae</taxon>
        <taxon>Pentapetalae</taxon>
        <taxon>rosids</taxon>
        <taxon>fabids</taxon>
        <taxon>Rosales</taxon>
        <taxon>Moraceae</taxon>
        <taxon>Moreae</taxon>
        <taxon>Morus</taxon>
    </lineage>
</organism>
<gene>
    <name evidence="1" type="ORF">L484_024714</name>
</gene>